<evidence type="ECO:0000313" key="1">
    <source>
        <dbReference type="EMBL" id="MFC0566053.1"/>
    </source>
</evidence>
<gene>
    <name evidence="1" type="ORF">ACFFHU_18170</name>
</gene>
<keyword evidence="2" id="KW-1185">Reference proteome</keyword>
<organism evidence="1 2">
    <name type="scientific">Plantactinospora siamensis</name>
    <dbReference type="NCBI Taxonomy" id="555372"/>
    <lineage>
        <taxon>Bacteria</taxon>
        <taxon>Bacillati</taxon>
        <taxon>Actinomycetota</taxon>
        <taxon>Actinomycetes</taxon>
        <taxon>Micromonosporales</taxon>
        <taxon>Micromonosporaceae</taxon>
        <taxon>Plantactinospora</taxon>
    </lineage>
</organism>
<accession>A0ABV6NZ35</accession>
<dbReference type="PANTHER" id="PTHR34070">
    <property type="entry name" value="ARMADILLO-TYPE FOLD"/>
    <property type="match status" value="1"/>
</dbReference>
<comment type="caution">
    <text evidence="1">The sequence shown here is derived from an EMBL/GenBank/DDBJ whole genome shotgun (WGS) entry which is preliminary data.</text>
</comment>
<protein>
    <submittedName>
        <fullName evidence="1">DNA alkylation repair protein</fullName>
    </submittedName>
</protein>
<dbReference type="SUPFAM" id="SSF48371">
    <property type="entry name" value="ARM repeat"/>
    <property type="match status" value="1"/>
</dbReference>
<reference evidence="1 2" key="1">
    <citation type="submission" date="2024-09" db="EMBL/GenBank/DDBJ databases">
        <authorList>
            <person name="Sun Q."/>
            <person name="Mori K."/>
        </authorList>
    </citation>
    <scope>NUCLEOTIDE SEQUENCE [LARGE SCALE GENOMIC DNA]</scope>
    <source>
        <strain evidence="1 2">TBRC 2205</strain>
    </source>
</reference>
<dbReference type="CDD" id="cd07064">
    <property type="entry name" value="AlkD_like_1"/>
    <property type="match status" value="1"/>
</dbReference>
<dbReference type="InterPro" id="IPR016024">
    <property type="entry name" value="ARM-type_fold"/>
</dbReference>
<dbReference type="PANTHER" id="PTHR34070:SF1">
    <property type="entry name" value="DNA ALKYLATION REPAIR PROTEIN"/>
    <property type="match status" value="1"/>
</dbReference>
<dbReference type="InterPro" id="IPR014825">
    <property type="entry name" value="DNA_alkylation"/>
</dbReference>
<proteinExistence type="predicted"/>
<dbReference type="Gene3D" id="1.25.10.90">
    <property type="match status" value="1"/>
</dbReference>
<dbReference type="EMBL" id="JBHLUE010000016">
    <property type="protein sequence ID" value="MFC0566053.1"/>
    <property type="molecule type" value="Genomic_DNA"/>
</dbReference>
<dbReference type="Proteomes" id="UP001589894">
    <property type="component" value="Unassembled WGS sequence"/>
</dbReference>
<dbReference type="RefSeq" id="WP_377340437.1">
    <property type="nucleotide sequence ID" value="NZ_JBHLUE010000016.1"/>
</dbReference>
<evidence type="ECO:0000313" key="2">
    <source>
        <dbReference type="Proteomes" id="UP001589894"/>
    </source>
</evidence>
<dbReference type="Pfam" id="PF08713">
    <property type="entry name" value="DNA_alkylation"/>
    <property type="match status" value="1"/>
</dbReference>
<name>A0ABV6NZ35_9ACTN</name>
<sequence>MPSSLADTVMTRLTTAYGEARDPERALAMSTYMRGLFPFLGIPAPAQRTLSRTVLAGLDAPTEADLRAVAVACWDLPEREFQYFACGYLRRHAPVCSADFLATARFLVSTKPWWDTVDSLAAHLVGPLVRRHPELSAAMDEWIADRDLWVVRSALLHQLTFKEATDERRLFAYCAARADHPDFFIRKAIGWALREYARSAPEVVRRYVAANRSRLSPLSVREATKHL</sequence>